<comment type="subcellular location">
    <subcellularLocation>
        <location evidence="1">Membrane</location>
        <topology evidence="1">Multi-pass membrane protein</topology>
    </subcellularLocation>
</comment>
<sequence>MGKVQIIPFIALACVLMLLVTGSMAAPSKGVIYVDSNPDGAEIYLTNTSVSPDNLTVHDTAGITPREFFVDPGEYRLFLKKYGYITWWNESFTVAPESYQVFNITLTETNPQYGAIHIDTQPPGANLVLQRFIPNVTSVIYSSTPASVESLPPGTYNFTLTKDGYYPYSNTTVVKAGDVTELYVPLVPIPDSGIVTFKSEPNSARVVVVGGNFSALGSGMEMEIQEYLESYNGTPDEVSAGIKNIVGTETIPPIKFVYGLVGTTPFDMELYAGEYVYLYFLDGYSMNEMPRYFNVSAGEKKTIVETLIPDQEFVQVFFETNVDEEGGANVAVEGDELGTTPCWVSLPSHQIVSVTFDQMPLYAKKVVTVDTTLFEGRPSKWGEIIQLELMTYYLTASDDDHSTINPSGVIAVTAGNTQEFNLSGELPAWLVGNLTVHRDGYDPIVYPYNQPSAVYQHTKILQNATLSLTSVKKKVAVNATAGKGGSVNYPGITLYDFETPSNQYNFTANDGYVFKELWVDGEQKFNDKWDFPASQMIHNHTLLGLFRPTHVLITPVATTGGSILDGTSEATPYWIEYLGCTHQHEVVADPGYRFTYANFTSTDAQQLLSSESDKIYIGSVCDIDKNTTITAHFEPLNYTVNSRSADETKGIIVPALTNYTAGFGETLSFKSNPFAGYQLSEITDNGISKGAENPYNITVNEDHDIVAHFQSDVLTIEAVAGEGGIIEPEGSVNVTFGDSQCFNITANANYYISSVVIDGEDTGNQTSPYQYCFNNMTTDHNISAYFTQYAYTITPSAGVGGTISPSTPQLVPIGDSATFTITPSGCYTIKDVQVDGESKGALSTYTFVNVTEDHTIHADFQIKTYEILVNQSEGGMIDPAGDDGVVTVNCGSTQCFNITPDEGNVVYDVIVDNNSVGVYNKYCFTNITDNHTLEAVFVIPPEPDFEADRTRVPPKYPVSFKDFTRNNPTDWLWDFGDGEITTTREPVHYFAEVGNYTVTLTAYNAAATDGVNKTKEHYIEVTTNPIAGFVAKSKGGILPPGVEIEFVDTSLNTEGVAYGWVFGDGPKGAISKNATHIYDGPGVYQVTHQVEKPFIAKDYAYETITILQKPEADFIAHPVSGKAPLTVQFEDRSQGFPTSWLWDFGDTVKSYDQNPVHIYSSSGNYTVSLSVFSDEGSSIKTKDGFITVQ</sequence>
<dbReference type="PANTHER" id="PTHR46730:SF4">
    <property type="entry name" value="POLYCYSTIC KIDNEY DISEASE PROTEIN 1-LIKE 1"/>
    <property type="match status" value="1"/>
</dbReference>
<organism evidence="7 8">
    <name type="scientific">Methanospirillum purgamenti</name>
    <dbReference type="NCBI Taxonomy" id="2834276"/>
    <lineage>
        <taxon>Archaea</taxon>
        <taxon>Methanobacteriati</taxon>
        <taxon>Methanobacteriota</taxon>
        <taxon>Stenosarchaea group</taxon>
        <taxon>Methanomicrobia</taxon>
        <taxon>Methanomicrobiales</taxon>
        <taxon>Methanospirillaceae</taxon>
        <taxon>Methanospirillum</taxon>
    </lineage>
</organism>
<dbReference type="PROSITE" id="PS50093">
    <property type="entry name" value="PKD"/>
    <property type="match status" value="3"/>
</dbReference>
<feature type="domain" description="PKD" evidence="6">
    <location>
        <begin position="1043"/>
        <end position="1087"/>
    </location>
</feature>
<dbReference type="InterPro" id="IPR013783">
    <property type="entry name" value="Ig-like_fold"/>
</dbReference>
<dbReference type="GO" id="GO:0005886">
    <property type="term" value="C:plasma membrane"/>
    <property type="evidence" value="ECO:0007669"/>
    <property type="project" value="TreeGrafter"/>
</dbReference>
<dbReference type="PANTHER" id="PTHR46730">
    <property type="entry name" value="POLYCYSTIN-1"/>
    <property type="match status" value="1"/>
</dbReference>
<dbReference type="GO" id="GO:0006816">
    <property type="term" value="P:calcium ion transport"/>
    <property type="evidence" value="ECO:0007669"/>
    <property type="project" value="TreeGrafter"/>
</dbReference>
<dbReference type="InterPro" id="IPR044060">
    <property type="entry name" value="Bacterial_rp_domain"/>
</dbReference>
<keyword evidence="8" id="KW-1185">Reference proteome</keyword>
<evidence type="ECO:0000256" key="2">
    <source>
        <dbReference type="ARBA" id="ARBA00022692"/>
    </source>
</evidence>
<reference evidence="7 8" key="1">
    <citation type="submission" date="2021-05" db="EMBL/GenBank/DDBJ databases">
        <title>A novel Methanospirillum isolate from a pyrite-forming mixed culture.</title>
        <authorList>
            <person name="Bunk B."/>
            <person name="Sproer C."/>
            <person name="Spring S."/>
            <person name="Pester M."/>
        </authorList>
    </citation>
    <scope>NUCLEOTIDE SEQUENCE [LARGE SCALE GENOMIC DNA]</scope>
    <source>
        <strain evidence="7 8">J.3.6.1-F.2.7.3</strain>
    </source>
</reference>
<gene>
    <name evidence="7" type="ORF">KHC33_08245</name>
</gene>
<dbReference type="GO" id="GO:0005261">
    <property type="term" value="F:monoatomic cation channel activity"/>
    <property type="evidence" value="ECO:0007669"/>
    <property type="project" value="TreeGrafter"/>
</dbReference>
<accession>A0A8E7B4V2</accession>
<dbReference type="GeneID" id="65097167"/>
<dbReference type="Pfam" id="PF00801">
    <property type="entry name" value="PKD"/>
    <property type="match status" value="1"/>
</dbReference>
<evidence type="ECO:0000313" key="8">
    <source>
        <dbReference type="Proteomes" id="UP000680656"/>
    </source>
</evidence>
<evidence type="ECO:0000256" key="1">
    <source>
        <dbReference type="ARBA" id="ARBA00004141"/>
    </source>
</evidence>
<dbReference type="InterPro" id="IPR000601">
    <property type="entry name" value="PKD_dom"/>
</dbReference>
<dbReference type="Pfam" id="PF18998">
    <property type="entry name" value="Flg_new_2"/>
    <property type="match status" value="1"/>
</dbReference>
<dbReference type="Pfam" id="PF08308">
    <property type="entry name" value="PEGA"/>
    <property type="match status" value="1"/>
</dbReference>
<keyword evidence="5" id="KW-0472">Membrane</keyword>
<proteinExistence type="predicted"/>
<dbReference type="FunFam" id="2.60.40.10:FF:000270">
    <property type="entry name" value="Cell surface protein"/>
    <property type="match status" value="1"/>
</dbReference>
<evidence type="ECO:0000256" key="3">
    <source>
        <dbReference type="ARBA" id="ARBA00022737"/>
    </source>
</evidence>
<feature type="domain" description="PKD" evidence="6">
    <location>
        <begin position="1110"/>
        <end position="1189"/>
    </location>
</feature>
<dbReference type="RefSeq" id="WP_214421224.1">
    <property type="nucleotide sequence ID" value="NZ_CP075546.1"/>
</dbReference>
<keyword evidence="2" id="KW-0812">Transmembrane</keyword>
<feature type="domain" description="PKD" evidence="6">
    <location>
        <begin position="958"/>
        <end position="1007"/>
    </location>
</feature>
<dbReference type="SUPFAM" id="SSF49299">
    <property type="entry name" value="PKD domain"/>
    <property type="match status" value="3"/>
</dbReference>
<keyword evidence="3" id="KW-0677">Repeat</keyword>
<dbReference type="AlphaFoldDB" id="A0A8E7B4V2"/>
<dbReference type="SMART" id="SM00089">
    <property type="entry name" value="PKD"/>
    <property type="match status" value="3"/>
</dbReference>
<dbReference type="InterPro" id="IPR013229">
    <property type="entry name" value="PEGA"/>
</dbReference>
<dbReference type="KEGG" id="mrtj:KHC33_08245"/>
<protein>
    <submittedName>
        <fullName evidence="7">PKD domain-containing protein</fullName>
    </submittedName>
</protein>
<evidence type="ECO:0000313" key="7">
    <source>
        <dbReference type="EMBL" id="QVV90456.1"/>
    </source>
</evidence>
<evidence type="ECO:0000256" key="5">
    <source>
        <dbReference type="ARBA" id="ARBA00023136"/>
    </source>
</evidence>
<name>A0A8E7B4V2_9EURY</name>
<dbReference type="InterPro" id="IPR022409">
    <property type="entry name" value="PKD/Chitinase_dom"/>
</dbReference>
<dbReference type="EMBL" id="CP075546">
    <property type="protein sequence ID" value="QVV90456.1"/>
    <property type="molecule type" value="Genomic_DNA"/>
</dbReference>
<evidence type="ECO:0000256" key="4">
    <source>
        <dbReference type="ARBA" id="ARBA00022989"/>
    </source>
</evidence>
<dbReference type="Gene3D" id="2.60.40.10">
    <property type="entry name" value="Immunoglobulins"/>
    <property type="match status" value="3"/>
</dbReference>
<dbReference type="InterPro" id="IPR035986">
    <property type="entry name" value="PKD_dom_sf"/>
</dbReference>
<evidence type="ECO:0000259" key="6">
    <source>
        <dbReference type="PROSITE" id="PS50093"/>
    </source>
</evidence>
<dbReference type="CDD" id="cd00146">
    <property type="entry name" value="PKD"/>
    <property type="match status" value="2"/>
</dbReference>
<keyword evidence="4" id="KW-1133">Transmembrane helix</keyword>
<dbReference type="Pfam" id="PF18911">
    <property type="entry name" value="PKD_4"/>
    <property type="match status" value="2"/>
</dbReference>
<dbReference type="Proteomes" id="UP000680656">
    <property type="component" value="Chromosome"/>
</dbReference>